<feature type="compositionally biased region" description="Basic residues" evidence="1">
    <location>
        <begin position="584"/>
        <end position="593"/>
    </location>
</feature>
<dbReference type="EMBL" id="FNSV01000005">
    <property type="protein sequence ID" value="SEB68160.1"/>
    <property type="molecule type" value="Genomic_DNA"/>
</dbReference>
<feature type="region of interest" description="Disordered" evidence="1">
    <location>
        <begin position="541"/>
        <end position="619"/>
    </location>
</feature>
<dbReference type="Pfam" id="PF01266">
    <property type="entry name" value="DAO"/>
    <property type="match status" value="1"/>
</dbReference>
<dbReference type="OrthoDB" id="9805852at2"/>
<dbReference type="InterPro" id="IPR036188">
    <property type="entry name" value="FAD/NAD-bd_sf"/>
</dbReference>
<protein>
    <submittedName>
        <fullName evidence="3">Glycine/D-amino acid oxidase</fullName>
    </submittedName>
</protein>
<evidence type="ECO:0000259" key="2">
    <source>
        <dbReference type="Pfam" id="PF01266"/>
    </source>
</evidence>
<dbReference type="InterPro" id="IPR006076">
    <property type="entry name" value="FAD-dep_OxRdtase"/>
</dbReference>
<evidence type="ECO:0000313" key="3">
    <source>
        <dbReference type="EMBL" id="SEB68160.1"/>
    </source>
</evidence>
<sequence length="669" mass="73059">MSATANTTYTTFTGSVDPPTDIRPPLTENFTCSVAVIGGGLAGMATALRLAERGVDAVLLESDFCGHGAGSRNAGQLASAPGGDIQLLNLLYRRRMPAIIRLTENAAGHVESMIEKLGIDCDYEAVGNVFAAVSRGQLGRTRRIAKILRRAEAHVEEGTARELGIPPGFLGGMREIKGGIMNPGKLLRGLRSAVLASTVQVFEQSKVGDIVRGTDGVTVETPRGVILAQKVVLATNAYAGEWDITPKRLSSPMWVTEVETEPISPQRLAALGWTSRSGLITQHNIMENYRLTARNTIVFGVRQIECGAGYPLPERHPDPAVVADLAKAFARRFPPLADVAIDRAWGGWIGITSTWLPVAGTIGDDVYYSLACNGHGLAQATYVGTLIADRIATGITPDDLRTIWVDEPKFGHAVPIIMGRLGLRATWTAGRFNDMINGSKRHARKGFATAHMALPPPSRVFLSSANPSNTYCRVTAPRTRRRAVTVVDDVVPLPGMPAHQLVSAVEQLALLGQPQSVQVPEQLRSWLDHPSALARFDAQAMRENRTDARSGWAVSPRGRGRNRVGAGPGRLLNNGHTRPPDPGKRRRRERPRRLCTQPNPRAWHPRYPERPAASKANGRRADRFRQFVVRRAFSFPRNFRPVCRYASRSESTRSRSSVTVVVWNSKIIR</sequence>
<keyword evidence="4" id="KW-1185">Reference proteome</keyword>
<feature type="domain" description="FAD dependent oxidoreductase" evidence="2">
    <location>
        <begin position="34"/>
        <end position="390"/>
    </location>
</feature>
<dbReference type="SUPFAM" id="SSF51905">
    <property type="entry name" value="FAD/NAD(P)-binding domain"/>
    <property type="match status" value="1"/>
</dbReference>
<dbReference type="Gene3D" id="3.30.9.10">
    <property type="entry name" value="D-Amino Acid Oxidase, subunit A, domain 2"/>
    <property type="match status" value="1"/>
</dbReference>
<proteinExistence type="predicted"/>
<dbReference type="GO" id="GO:0005737">
    <property type="term" value="C:cytoplasm"/>
    <property type="evidence" value="ECO:0007669"/>
    <property type="project" value="TreeGrafter"/>
</dbReference>
<dbReference type="PANTHER" id="PTHR13847">
    <property type="entry name" value="SARCOSINE DEHYDROGENASE-RELATED"/>
    <property type="match status" value="1"/>
</dbReference>
<dbReference type="Proteomes" id="UP000183561">
    <property type="component" value="Unassembled WGS sequence"/>
</dbReference>
<evidence type="ECO:0000256" key="1">
    <source>
        <dbReference type="SAM" id="MobiDB-lite"/>
    </source>
</evidence>
<dbReference type="Gene3D" id="3.50.50.60">
    <property type="entry name" value="FAD/NAD(P)-binding domain"/>
    <property type="match status" value="1"/>
</dbReference>
<dbReference type="RefSeq" id="WP_083395498.1">
    <property type="nucleotide sequence ID" value="NZ_FNSV01000005.1"/>
</dbReference>
<dbReference type="AlphaFoldDB" id="A0A1H4LBK9"/>
<reference evidence="4" key="1">
    <citation type="submission" date="2016-10" db="EMBL/GenBank/DDBJ databases">
        <authorList>
            <person name="Varghese N."/>
            <person name="Submissions S."/>
        </authorList>
    </citation>
    <scope>NUCLEOTIDE SEQUENCE [LARGE SCALE GENOMIC DNA]</scope>
    <source>
        <strain evidence="4">DSM 44498</strain>
    </source>
</reference>
<dbReference type="PANTHER" id="PTHR13847:SF281">
    <property type="entry name" value="FAD DEPENDENT OXIDOREDUCTASE DOMAIN-CONTAINING PROTEIN"/>
    <property type="match status" value="1"/>
</dbReference>
<organism evidence="3 4">
    <name type="scientific">Rhodococcus koreensis</name>
    <dbReference type="NCBI Taxonomy" id="99653"/>
    <lineage>
        <taxon>Bacteria</taxon>
        <taxon>Bacillati</taxon>
        <taxon>Actinomycetota</taxon>
        <taxon>Actinomycetes</taxon>
        <taxon>Mycobacteriales</taxon>
        <taxon>Nocardiaceae</taxon>
        <taxon>Rhodococcus</taxon>
    </lineage>
</organism>
<gene>
    <name evidence="3" type="ORF">SAMN04490239_1197</name>
</gene>
<name>A0A1H4LBK9_9NOCA</name>
<accession>A0A1H4LBK9</accession>
<evidence type="ECO:0000313" key="4">
    <source>
        <dbReference type="Proteomes" id="UP000183561"/>
    </source>
</evidence>